<evidence type="ECO:0000313" key="4">
    <source>
        <dbReference type="Proteomes" id="UP000521943"/>
    </source>
</evidence>
<name>A0A8H6LWA4_9AGAR</name>
<proteinExistence type="predicted"/>
<sequence length="174" mass="19600">MSSPTDDTNHGFTPTELELRDHDEVSTWAERNPMKPIIPPKKNKTIKLTDAGKITAHARTQQTRENKERLTADIRKFKEEQARALQEIAERHGRTLEYVQGRATAATGFKQTRAPNLHNAKLHFMAKEINEGRRQVKAPRDPASYEGGSGHGRPDSIRGEEAFGRPNQTTGTQH</sequence>
<accession>A0A8H6LWA4</accession>
<protein>
    <submittedName>
        <fullName evidence="3">Uncharacterized protein</fullName>
    </submittedName>
</protein>
<reference evidence="3 4" key="1">
    <citation type="submission" date="2020-07" db="EMBL/GenBank/DDBJ databases">
        <title>Comparative genomics of pyrophilous fungi reveals a link between fire events and developmental genes.</title>
        <authorList>
            <consortium name="DOE Joint Genome Institute"/>
            <person name="Steindorff A.S."/>
            <person name="Carver A."/>
            <person name="Calhoun S."/>
            <person name="Stillman K."/>
            <person name="Liu H."/>
            <person name="Lipzen A."/>
            <person name="Pangilinan J."/>
            <person name="Labutti K."/>
            <person name="Bruns T.D."/>
            <person name="Grigoriev I.V."/>
        </authorList>
    </citation>
    <scope>NUCLEOTIDE SEQUENCE [LARGE SCALE GENOMIC DNA]</scope>
    <source>
        <strain evidence="3 4">CBS 144469</strain>
    </source>
</reference>
<feature type="region of interest" description="Disordered" evidence="2">
    <location>
        <begin position="130"/>
        <end position="174"/>
    </location>
</feature>
<gene>
    <name evidence="3" type="ORF">DFP72DRAFT_859557</name>
</gene>
<keyword evidence="1" id="KW-0175">Coiled coil</keyword>
<dbReference type="EMBL" id="JACGCI010000159">
    <property type="protein sequence ID" value="KAF6743087.1"/>
    <property type="molecule type" value="Genomic_DNA"/>
</dbReference>
<evidence type="ECO:0000256" key="2">
    <source>
        <dbReference type="SAM" id="MobiDB-lite"/>
    </source>
</evidence>
<dbReference type="Proteomes" id="UP000521943">
    <property type="component" value="Unassembled WGS sequence"/>
</dbReference>
<keyword evidence="4" id="KW-1185">Reference proteome</keyword>
<dbReference type="OrthoDB" id="3253416at2759"/>
<dbReference type="AlphaFoldDB" id="A0A8H6LWA4"/>
<feature type="compositionally biased region" description="Polar residues" evidence="2">
    <location>
        <begin position="1"/>
        <end position="12"/>
    </location>
</feature>
<feature type="coiled-coil region" evidence="1">
    <location>
        <begin position="60"/>
        <end position="87"/>
    </location>
</feature>
<evidence type="ECO:0000313" key="3">
    <source>
        <dbReference type="EMBL" id="KAF6743087.1"/>
    </source>
</evidence>
<organism evidence="3 4">
    <name type="scientific">Ephemerocybe angulata</name>
    <dbReference type="NCBI Taxonomy" id="980116"/>
    <lineage>
        <taxon>Eukaryota</taxon>
        <taxon>Fungi</taxon>
        <taxon>Dikarya</taxon>
        <taxon>Basidiomycota</taxon>
        <taxon>Agaricomycotina</taxon>
        <taxon>Agaricomycetes</taxon>
        <taxon>Agaricomycetidae</taxon>
        <taxon>Agaricales</taxon>
        <taxon>Agaricineae</taxon>
        <taxon>Psathyrellaceae</taxon>
        <taxon>Ephemerocybe</taxon>
    </lineage>
</organism>
<feature type="region of interest" description="Disordered" evidence="2">
    <location>
        <begin position="1"/>
        <end position="22"/>
    </location>
</feature>
<feature type="compositionally biased region" description="Basic and acidic residues" evidence="2">
    <location>
        <begin position="152"/>
        <end position="163"/>
    </location>
</feature>
<comment type="caution">
    <text evidence="3">The sequence shown here is derived from an EMBL/GenBank/DDBJ whole genome shotgun (WGS) entry which is preliminary data.</text>
</comment>
<evidence type="ECO:0000256" key="1">
    <source>
        <dbReference type="SAM" id="Coils"/>
    </source>
</evidence>
<feature type="compositionally biased region" description="Basic and acidic residues" evidence="2">
    <location>
        <begin position="130"/>
        <end position="140"/>
    </location>
</feature>